<dbReference type="Proteomes" id="UP000268033">
    <property type="component" value="Unassembled WGS sequence"/>
</dbReference>
<dbReference type="AlphaFoldDB" id="A0A3N1P9Q7"/>
<dbReference type="PANTHER" id="PTHR30160">
    <property type="entry name" value="TETRAACYLDISACCHARIDE 4'-KINASE-RELATED"/>
    <property type="match status" value="1"/>
</dbReference>
<accession>A0A3N1P9Q7</accession>
<sequence>MKSVCILRLSAIGDVCHALALVNVLKARWPECAITWVLGKAEAQLMAGLDGVELVVFDKKAGFKGMKAVWQQLKGRRFDALLHMQIALRASLLSTGIKAERRIGFDRSRAGEGQWLFTRESIARPEGYHVLDNFLEFARYLGIDDPRPNWQLPVPQQALEKAKELIPDGKKTLVICHSASKPQRAWLAERYAAVADWAVGEGIRVLLCGGPAPAELALGKAIEEEASEKLVNLTGQTDLKTLWAILGRASAVLAPDTGPTHMASSQKVPTVGLYAHSNPRRTGPYNHQKLVVNRYDANILAQTAKPWTELPWGQRAKGDHLMAGIGVDEVIGRLKPLLIK</sequence>
<dbReference type="GO" id="GO:0009244">
    <property type="term" value="P:lipopolysaccharide core region biosynthetic process"/>
    <property type="evidence" value="ECO:0007669"/>
    <property type="project" value="TreeGrafter"/>
</dbReference>
<comment type="caution">
    <text evidence="3">The sequence shown here is derived from an EMBL/GenBank/DDBJ whole genome shotgun (WGS) entry which is preliminary data.</text>
</comment>
<dbReference type="Pfam" id="PF01075">
    <property type="entry name" value="Glyco_transf_9"/>
    <property type="match status" value="1"/>
</dbReference>
<dbReference type="SUPFAM" id="SSF53756">
    <property type="entry name" value="UDP-Glycosyltransferase/glycogen phosphorylase"/>
    <property type="match status" value="1"/>
</dbReference>
<evidence type="ECO:0000256" key="1">
    <source>
        <dbReference type="ARBA" id="ARBA00022676"/>
    </source>
</evidence>
<evidence type="ECO:0000256" key="2">
    <source>
        <dbReference type="ARBA" id="ARBA00022679"/>
    </source>
</evidence>
<dbReference type="RefSeq" id="WP_123421122.1">
    <property type="nucleotide sequence ID" value="NZ_JBLXAC010000001.1"/>
</dbReference>
<dbReference type="STRING" id="584787.GCA_001247655_00089"/>
<dbReference type="InterPro" id="IPR002201">
    <property type="entry name" value="Glyco_trans_9"/>
</dbReference>
<dbReference type="InterPro" id="IPR051199">
    <property type="entry name" value="LPS_LOS_Heptosyltrfase"/>
</dbReference>
<dbReference type="Gene3D" id="3.40.50.2000">
    <property type="entry name" value="Glycogen Phosphorylase B"/>
    <property type="match status" value="2"/>
</dbReference>
<keyword evidence="4" id="KW-1185">Reference proteome</keyword>
<protein>
    <submittedName>
        <fullName evidence="3">Heptosyltransferase I</fullName>
    </submittedName>
</protein>
<evidence type="ECO:0000313" key="3">
    <source>
        <dbReference type="EMBL" id="ROQ28734.1"/>
    </source>
</evidence>
<name>A0A3N1P9Q7_9GAMM</name>
<organism evidence="3 4">
    <name type="scientific">Gallaecimonas pentaromativorans</name>
    <dbReference type="NCBI Taxonomy" id="584787"/>
    <lineage>
        <taxon>Bacteria</taxon>
        <taxon>Pseudomonadati</taxon>
        <taxon>Pseudomonadota</taxon>
        <taxon>Gammaproteobacteria</taxon>
        <taxon>Enterobacterales</taxon>
        <taxon>Gallaecimonadaceae</taxon>
        <taxon>Gallaecimonas</taxon>
    </lineage>
</organism>
<reference evidence="3 4" key="1">
    <citation type="submission" date="2018-11" db="EMBL/GenBank/DDBJ databases">
        <title>Genomic Encyclopedia of Type Strains, Phase IV (KMG-IV): sequencing the most valuable type-strain genomes for metagenomic binning, comparative biology and taxonomic classification.</title>
        <authorList>
            <person name="Goeker M."/>
        </authorList>
    </citation>
    <scope>NUCLEOTIDE SEQUENCE [LARGE SCALE GENOMIC DNA]</scope>
    <source>
        <strain evidence="3 4">DSM 21945</strain>
    </source>
</reference>
<dbReference type="GO" id="GO:0005829">
    <property type="term" value="C:cytosol"/>
    <property type="evidence" value="ECO:0007669"/>
    <property type="project" value="TreeGrafter"/>
</dbReference>
<proteinExistence type="predicted"/>
<dbReference type="CDD" id="cd03789">
    <property type="entry name" value="GT9_LPS_heptosyltransferase"/>
    <property type="match status" value="1"/>
</dbReference>
<gene>
    <name evidence="3" type="ORF">EDC28_103328</name>
</gene>
<keyword evidence="2 3" id="KW-0808">Transferase</keyword>
<dbReference type="EMBL" id="RJUL01000003">
    <property type="protein sequence ID" value="ROQ28734.1"/>
    <property type="molecule type" value="Genomic_DNA"/>
</dbReference>
<evidence type="ECO:0000313" key="4">
    <source>
        <dbReference type="Proteomes" id="UP000268033"/>
    </source>
</evidence>
<dbReference type="GO" id="GO:0008713">
    <property type="term" value="F:ADP-heptose-lipopolysaccharide heptosyltransferase activity"/>
    <property type="evidence" value="ECO:0007669"/>
    <property type="project" value="TreeGrafter"/>
</dbReference>
<dbReference type="PANTHER" id="PTHR30160:SF21">
    <property type="entry name" value="LIPOPOLYSACCHARIDE CORE HEPTOSYLTRANSFERASE OPSX"/>
    <property type="match status" value="1"/>
</dbReference>
<keyword evidence="1" id="KW-0328">Glycosyltransferase</keyword>